<name>A0A9W6KC95_9PSED</name>
<keyword evidence="3" id="KW-1185">Reference proteome</keyword>
<evidence type="ECO:0000313" key="3">
    <source>
        <dbReference type="Proteomes" id="UP001143328"/>
    </source>
</evidence>
<evidence type="ECO:0000256" key="1">
    <source>
        <dbReference type="SAM" id="SignalP"/>
    </source>
</evidence>
<dbReference type="Proteomes" id="UP001143328">
    <property type="component" value="Unassembled WGS sequence"/>
</dbReference>
<organism evidence="2 3">
    <name type="scientific">Pseudomonas turukhanskensis</name>
    <dbReference type="NCBI Taxonomy" id="1806536"/>
    <lineage>
        <taxon>Bacteria</taxon>
        <taxon>Pseudomonadati</taxon>
        <taxon>Pseudomonadota</taxon>
        <taxon>Gammaproteobacteria</taxon>
        <taxon>Pseudomonadales</taxon>
        <taxon>Pseudomonadaceae</taxon>
        <taxon>Pseudomonas</taxon>
    </lineage>
</organism>
<dbReference type="AlphaFoldDB" id="A0A9W6KC95"/>
<evidence type="ECO:0008006" key="4">
    <source>
        <dbReference type="Google" id="ProtNLM"/>
    </source>
</evidence>
<keyword evidence="1" id="KW-0732">Signal</keyword>
<comment type="caution">
    <text evidence="2">The sequence shown here is derived from an EMBL/GenBank/DDBJ whole genome shotgun (WGS) entry which is preliminary data.</text>
</comment>
<proteinExistence type="predicted"/>
<gene>
    <name evidence="2" type="ORF">GCM10017655_44480</name>
</gene>
<reference evidence="2" key="1">
    <citation type="journal article" date="2014" name="Int. J. Syst. Evol. Microbiol.">
        <title>Complete genome sequence of Corynebacterium casei LMG S-19264T (=DSM 44701T), isolated from a smear-ripened cheese.</title>
        <authorList>
            <consortium name="US DOE Joint Genome Institute (JGI-PGF)"/>
            <person name="Walter F."/>
            <person name="Albersmeier A."/>
            <person name="Kalinowski J."/>
            <person name="Ruckert C."/>
        </authorList>
    </citation>
    <scope>NUCLEOTIDE SEQUENCE</scope>
    <source>
        <strain evidence="2">VKM B-2935</strain>
    </source>
</reference>
<evidence type="ECO:0000313" key="2">
    <source>
        <dbReference type="EMBL" id="GLK91384.1"/>
    </source>
</evidence>
<dbReference type="EMBL" id="BSFN01000020">
    <property type="protein sequence ID" value="GLK91384.1"/>
    <property type="molecule type" value="Genomic_DNA"/>
</dbReference>
<accession>A0A9W6KC95</accession>
<feature type="signal peptide" evidence="1">
    <location>
        <begin position="1"/>
        <end position="20"/>
    </location>
</feature>
<protein>
    <recommendedName>
        <fullName evidence="4">Type 1 fimbrial protein</fullName>
    </recommendedName>
</protein>
<dbReference type="RefSeq" id="WP_271197632.1">
    <property type="nucleotide sequence ID" value="NZ_BSFN01000020.1"/>
</dbReference>
<reference evidence="2" key="2">
    <citation type="submission" date="2023-01" db="EMBL/GenBank/DDBJ databases">
        <authorList>
            <person name="Sun Q."/>
            <person name="Evtushenko L."/>
        </authorList>
    </citation>
    <scope>NUCLEOTIDE SEQUENCE</scope>
    <source>
        <strain evidence="2">VKM B-2935</strain>
    </source>
</reference>
<sequence length="72" mass="7760">MPTRLAVLLFALVATLPAFADGGTLQFEGSIVYPTCNPSTCARDFPAFTTQYLPLNPGEASVDNQVLTFTYN</sequence>
<feature type="chain" id="PRO_5040750153" description="Type 1 fimbrial protein" evidence="1">
    <location>
        <begin position="21"/>
        <end position="72"/>
    </location>
</feature>